<proteinExistence type="predicted"/>
<dbReference type="AlphaFoldDB" id="A0AAD8FWV9"/>
<gene>
    <name evidence="2" type="ORF">AOXY_G27825</name>
</gene>
<accession>A0AAD8FWV9</accession>
<organism evidence="2 3">
    <name type="scientific">Acipenser oxyrinchus oxyrinchus</name>
    <dbReference type="NCBI Taxonomy" id="40147"/>
    <lineage>
        <taxon>Eukaryota</taxon>
        <taxon>Metazoa</taxon>
        <taxon>Chordata</taxon>
        <taxon>Craniata</taxon>
        <taxon>Vertebrata</taxon>
        <taxon>Euteleostomi</taxon>
        <taxon>Actinopterygii</taxon>
        <taxon>Chondrostei</taxon>
        <taxon>Acipenseriformes</taxon>
        <taxon>Acipenseridae</taxon>
        <taxon>Acipenser</taxon>
    </lineage>
</organism>
<name>A0AAD8FWV9_ACIOX</name>
<evidence type="ECO:0000313" key="3">
    <source>
        <dbReference type="Proteomes" id="UP001230051"/>
    </source>
</evidence>
<evidence type="ECO:0000313" key="2">
    <source>
        <dbReference type="EMBL" id="KAK1154832.1"/>
    </source>
</evidence>
<sequence>MIVRQKKRSRKTIKSSLPAAPAVPRPPSTSPATQRPQLFCFVEAVYGTDRRVKASDVEDLITDALRFTPHTGGKERQATSWN</sequence>
<feature type="compositionally biased region" description="Basic residues" evidence="1">
    <location>
        <begin position="1"/>
        <end position="13"/>
    </location>
</feature>
<keyword evidence="3" id="KW-1185">Reference proteome</keyword>
<comment type="caution">
    <text evidence="2">The sequence shown here is derived from an EMBL/GenBank/DDBJ whole genome shotgun (WGS) entry which is preliminary data.</text>
</comment>
<feature type="region of interest" description="Disordered" evidence="1">
    <location>
        <begin position="1"/>
        <end position="34"/>
    </location>
</feature>
<dbReference type="EMBL" id="JAGXEW010000033">
    <property type="protein sequence ID" value="KAK1154832.1"/>
    <property type="molecule type" value="Genomic_DNA"/>
</dbReference>
<dbReference type="Proteomes" id="UP001230051">
    <property type="component" value="Unassembled WGS sequence"/>
</dbReference>
<protein>
    <submittedName>
        <fullName evidence="2">Uncharacterized protein</fullName>
    </submittedName>
</protein>
<reference evidence="2" key="1">
    <citation type="submission" date="2022-02" db="EMBL/GenBank/DDBJ databases">
        <title>Atlantic sturgeon de novo genome assembly.</title>
        <authorList>
            <person name="Stock M."/>
            <person name="Klopp C."/>
            <person name="Guiguen Y."/>
            <person name="Cabau C."/>
            <person name="Parinello H."/>
            <person name="Santidrian Yebra-Pimentel E."/>
            <person name="Kuhl H."/>
            <person name="Dirks R.P."/>
            <person name="Guessner J."/>
            <person name="Wuertz S."/>
            <person name="Du K."/>
            <person name="Schartl M."/>
        </authorList>
    </citation>
    <scope>NUCLEOTIDE SEQUENCE</scope>
    <source>
        <strain evidence="2">STURGEONOMICS-FGT-2020</strain>
        <tissue evidence="2">Whole blood</tissue>
    </source>
</reference>
<evidence type="ECO:0000256" key="1">
    <source>
        <dbReference type="SAM" id="MobiDB-lite"/>
    </source>
</evidence>